<sequence length="574" mass="65916">SCSFKRVVAFYTINVKFNSILFGTKKYRFNADREGTRDVPDIDKDKSDDEHYTTIPISSLGENVISITTEEEFIKRASDTHYFPYHVLIAKSIDEQDLWCQGVLIKSNWILTSRTCIKKHFSIRSKEFVNVYLDANHHTNSKGIFYSHVTFRYRINVGMIVSEPGPDGLNDLQLSKAKEFIKRASDTHSFPYHVVIAVSIDEQGKWCQGVLIKSNWILTSRTCIKKHFDIESKTPMQVFLDAINHTNSEGILYSNVVFRNRIDVGMIMWEQGPEGVDDLLLFKLITTPETRKISAVVLKLPENDIVENVNCFVVTRCSDGVVRGLLYKLTGQEFKLDFELLKPGSIVVCDNQLLTIKTNDTSFCPLFYTQKIIEKQLPETLAQLRIDNYYLMDFDITQDFVGVYNKTEMTRFLTNNHNFFTRGEYDDGSNIIVDNNKTVFIDSLTWLNSNAIVKTYNKFVCQITSPGVNKLIGNHIIDFINCPNASLKEIFSSNPAREYGITQNCCYFVFNYFLQQFPLMKTISVCQRKNTSKKWLILDTDGFYRIAAFTVNNKGKYPNVGEFAEKGETKLHAS</sequence>
<proteinExistence type="predicted"/>
<protein>
    <submittedName>
        <fullName evidence="2">Peptidase S1, PA clan,Serine proteases, trypsin domain</fullName>
    </submittedName>
</protein>
<accession>A0A5E4NDP5</accession>
<dbReference type="Gene3D" id="2.40.10.10">
    <property type="entry name" value="Trypsin-like serine proteases"/>
    <property type="match status" value="2"/>
</dbReference>
<evidence type="ECO:0000313" key="2">
    <source>
        <dbReference type="EMBL" id="VVC42832.1"/>
    </source>
</evidence>
<evidence type="ECO:0000259" key="1">
    <source>
        <dbReference type="Pfam" id="PF00089"/>
    </source>
</evidence>
<gene>
    <name evidence="2" type="ORF">CINCED_3A002915</name>
</gene>
<name>A0A5E4NDP5_9HEMI</name>
<dbReference type="GO" id="GO:0004252">
    <property type="term" value="F:serine-type endopeptidase activity"/>
    <property type="evidence" value="ECO:0007669"/>
    <property type="project" value="InterPro"/>
</dbReference>
<keyword evidence="3" id="KW-1185">Reference proteome</keyword>
<dbReference type="Proteomes" id="UP000325440">
    <property type="component" value="Unassembled WGS sequence"/>
</dbReference>
<dbReference type="PANTHER" id="PTHR24260:SF136">
    <property type="entry name" value="GH08193P-RELATED"/>
    <property type="match status" value="1"/>
</dbReference>
<dbReference type="OrthoDB" id="8174150at2759"/>
<dbReference type="InterPro" id="IPR009003">
    <property type="entry name" value="Peptidase_S1_PA"/>
</dbReference>
<dbReference type="EMBL" id="CABPRJ010002010">
    <property type="protein sequence ID" value="VVC42832.1"/>
    <property type="molecule type" value="Genomic_DNA"/>
</dbReference>
<dbReference type="GO" id="GO:0006508">
    <property type="term" value="P:proteolysis"/>
    <property type="evidence" value="ECO:0007669"/>
    <property type="project" value="UniProtKB-KW"/>
</dbReference>
<reference evidence="2 3" key="1">
    <citation type="submission" date="2019-08" db="EMBL/GenBank/DDBJ databases">
        <authorList>
            <person name="Alioto T."/>
            <person name="Alioto T."/>
            <person name="Gomez Garrido J."/>
        </authorList>
    </citation>
    <scope>NUCLEOTIDE SEQUENCE [LARGE SCALE GENOMIC DNA]</scope>
</reference>
<feature type="domain" description="Peptidase S1" evidence="1">
    <location>
        <begin position="78"/>
        <end position="141"/>
    </location>
</feature>
<keyword evidence="2" id="KW-0378">Hydrolase</keyword>
<dbReference type="InterPro" id="IPR043504">
    <property type="entry name" value="Peptidase_S1_PA_chymotrypsin"/>
</dbReference>
<dbReference type="AlphaFoldDB" id="A0A5E4NDP5"/>
<organism evidence="2 3">
    <name type="scientific">Cinara cedri</name>
    <dbReference type="NCBI Taxonomy" id="506608"/>
    <lineage>
        <taxon>Eukaryota</taxon>
        <taxon>Metazoa</taxon>
        <taxon>Ecdysozoa</taxon>
        <taxon>Arthropoda</taxon>
        <taxon>Hexapoda</taxon>
        <taxon>Insecta</taxon>
        <taxon>Pterygota</taxon>
        <taxon>Neoptera</taxon>
        <taxon>Paraneoptera</taxon>
        <taxon>Hemiptera</taxon>
        <taxon>Sternorrhyncha</taxon>
        <taxon>Aphidomorpha</taxon>
        <taxon>Aphidoidea</taxon>
        <taxon>Aphididae</taxon>
        <taxon>Lachninae</taxon>
        <taxon>Cinara</taxon>
    </lineage>
</organism>
<dbReference type="Pfam" id="PF00089">
    <property type="entry name" value="Trypsin"/>
    <property type="match status" value="2"/>
</dbReference>
<feature type="non-terminal residue" evidence="2">
    <location>
        <position position="1"/>
    </location>
</feature>
<keyword evidence="2" id="KW-0645">Protease</keyword>
<dbReference type="InterPro" id="IPR051333">
    <property type="entry name" value="CLIP_Serine_Protease"/>
</dbReference>
<dbReference type="InterPro" id="IPR001254">
    <property type="entry name" value="Trypsin_dom"/>
</dbReference>
<feature type="domain" description="Peptidase S1" evidence="1">
    <location>
        <begin position="184"/>
        <end position="258"/>
    </location>
</feature>
<dbReference type="SUPFAM" id="SSF50494">
    <property type="entry name" value="Trypsin-like serine proteases"/>
    <property type="match status" value="2"/>
</dbReference>
<evidence type="ECO:0000313" key="3">
    <source>
        <dbReference type="Proteomes" id="UP000325440"/>
    </source>
</evidence>
<dbReference type="PANTHER" id="PTHR24260">
    <property type="match status" value="1"/>
</dbReference>